<sequence length="323" mass="37439">MLKLENIFLKKGDFILNQISFDVKDNEYVVILGKTGSGKTLLLESIAGFHKIEGKIYFNDKDVTNFAPEKRNFGFLYQDFQLFRNLNVEKNIRFSEKFKGKDKKLFDDLVDFLNLKHLLKRDVLSLSGGEKQRIALARAIYSRPKILLLDEPLSAIDPTLRNEIMKNLKQLPERYNISVIHVTHNFREASYLADKIGIILKGKLLQFDDAAQVLNSPASLEVAKFLGFKNIFELSMLGFENSHKYFSIDPNLIYLSKEKKDYDYCFSGIVDEIMGITDHYKIYVNVDGKIFFIKVSKNYFKELDIKKGDEVFVCFNKKDIVFV</sequence>
<comment type="caution">
    <text evidence="5">The sequence shown here is derived from an EMBL/GenBank/DDBJ whole genome shotgun (WGS) entry which is preliminary data.</text>
</comment>
<protein>
    <submittedName>
        <fullName evidence="5">Molybdate/tungstate transport system ATP-binding protein</fullName>
        <ecNumber evidence="5">3.6.3.55</ecNumber>
    </submittedName>
</protein>
<evidence type="ECO:0000256" key="2">
    <source>
        <dbReference type="ARBA" id="ARBA00022741"/>
    </source>
</evidence>
<keyword evidence="2" id="KW-0547">Nucleotide-binding</keyword>
<dbReference type="EMBL" id="BDME01000001">
    <property type="protein sequence ID" value="GAX87201.1"/>
    <property type="molecule type" value="Genomic_DNA"/>
</dbReference>
<name>A0A292YCM6_9BACT</name>
<evidence type="ECO:0000256" key="3">
    <source>
        <dbReference type="ARBA" id="ARBA00022840"/>
    </source>
</evidence>
<dbReference type="InterPro" id="IPR027417">
    <property type="entry name" value="P-loop_NTPase"/>
</dbReference>
<keyword evidence="1" id="KW-0813">Transport</keyword>
<dbReference type="InterPro" id="IPR008995">
    <property type="entry name" value="Mo/tungstate-bd_C_term_dom"/>
</dbReference>
<dbReference type="PANTHER" id="PTHR42781">
    <property type="entry name" value="SPERMIDINE/PUTRESCINE IMPORT ATP-BINDING PROTEIN POTA"/>
    <property type="match status" value="1"/>
</dbReference>
<dbReference type="SUPFAM" id="SSF52540">
    <property type="entry name" value="P-loop containing nucleoside triphosphate hydrolases"/>
    <property type="match status" value="1"/>
</dbReference>
<dbReference type="AlphaFoldDB" id="A0A292YCM6"/>
<dbReference type="InterPro" id="IPR050093">
    <property type="entry name" value="ABC_SmlMolc_Importer"/>
</dbReference>
<dbReference type="Proteomes" id="UP000217944">
    <property type="component" value="Unassembled WGS sequence"/>
</dbReference>
<keyword evidence="6" id="KW-1185">Reference proteome</keyword>
<dbReference type="InterPro" id="IPR003439">
    <property type="entry name" value="ABC_transporter-like_ATP-bd"/>
</dbReference>
<dbReference type="PROSITE" id="PS00211">
    <property type="entry name" value="ABC_TRANSPORTER_1"/>
    <property type="match status" value="1"/>
</dbReference>
<reference evidence="5 6" key="1">
    <citation type="journal article" date="2017" name="Syst. Appl. Microbiol.">
        <title>Lebetimonas natsushimae sp. nov., a novel strictly anaerobic, moderately thermophilic chemoautotroph isolated from a deep-sea hydrothermal vent polychaete nest in the Mid-Okinawa Trough.</title>
        <authorList>
            <person name="Nagata R."/>
            <person name="Takaki Y."/>
            <person name="Tame A."/>
            <person name="Nunoura T."/>
            <person name="Muto H."/>
            <person name="Mino S."/>
            <person name="Sawayama S."/>
            <person name="Takai K."/>
            <person name="Nakagawa S."/>
        </authorList>
    </citation>
    <scope>NUCLEOTIDE SEQUENCE [LARGE SCALE GENOMIC DNA]</scope>
    <source>
        <strain evidence="5 6">HS1857</strain>
    </source>
</reference>
<dbReference type="PROSITE" id="PS50893">
    <property type="entry name" value="ABC_TRANSPORTER_2"/>
    <property type="match status" value="1"/>
</dbReference>
<dbReference type="InterPro" id="IPR003593">
    <property type="entry name" value="AAA+_ATPase"/>
</dbReference>
<keyword evidence="5" id="KW-0378">Hydrolase</keyword>
<feature type="domain" description="ABC transporter" evidence="4">
    <location>
        <begin position="2"/>
        <end position="226"/>
    </location>
</feature>
<dbReference type="Gene3D" id="3.40.50.300">
    <property type="entry name" value="P-loop containing nucleotide triphosphate hydrolases"/>
    <property type="match status" value="1"/>
</dbReference>
<dbReference type="RefSeq" id="WP_172413484.1">
    <property type="nucleotide sequence ID" value="NZ_BDME01000001.1"/>
</dbReference>
<evidence type="ECO:0000256" key="1">
    <source>
        <dbReference type="ARBA" id="ARBA00022448"/>
    </source>
</evidence>
<accession>A0A292YCM6</accession>
<proteinExistence type="predicted"/>
<dbReference type="Pfam" id="PF00005">
    <property type="entry name" value="ABC_tran"/>
    <property type="match status" value="1"/>
</dbReference>
<evidence type="ECO:0000259" key="4">
    <source>
        <dbReference type="PROSITE" id="PS50893"/>
    </source>
</evidence>
<dbReference type="PANTHER" id="PTHR42781:SF4">
    <property type="entry name" value="SPERMIDINE_PUTRESCINE IMPORT ATP-BINDING PROTEIN POTA"/>
    <property type="match status" value="1"/>
</dbReference>
<dbReference type="SUPFAM" id="SSF50331">
    <property type="entry name" value="MOP-like"/>
    <property type="match status" value="1"/>
</dbReference>
<dbReference type="SMART" id="SM00382">
    <property type="entry name" value="AAA"/>
    <property type="match status" value="1"/>
</dbReference>
<organism evidence="5 6">
    <name type="scientific">Lebetimonas natsushimae</name>
    <dbReference type="NCBI Taxonomy" id="1936991"/>
    <lineage>
        <taxon>Bacteria</taxon>
        <taxon>Pseudomonadati</taxon>
        <taxon>Campylobacterota</taxon>
        <taxon>Epsilonproteobacteria</taxon>
        <taxon>Nautiliales</taxon>
        <taxon>Nautiliaceae</taxon>
        <taxon>Lebetimonas</taxon>
    </lineage>
</organism>
<dbReference type="EC" id="3.6.3.55" evidence="5"/>
<dbReference type="InterPro" id="IPR017871">
    <property type="entry name" value="ABC_transporter-like_CS"/>
</dbReference>
<evidence type="ECO:0000313" key="5">
    <source>
        <dbReference type="EMBL" id="GAX87201.1"/>
    </source>
</evidence>
<evidence type="ECO:0000313" key="6">
    <source>
        <dbReference type="Proteomes" id="UP000217944"/>
    </source>
</evidence>
<keyword evidence="3 5" id="KW-0067">ATP-binding</keyword>
<dbReference type="GO" id="GO:0005524">
    <property type="term" value="F:ATP binding"/>
    <property type="evidence" value="ECO:0007669"/>
    <property type="project" value="UniProtKB-KW"/>
</dbReference>
<dbReference type="GO" id="GO:0016887">
    <property type="term" value="F:ATP hydrolysis activity"/>
    <property type="evidence" value="ECO:0007669"/>
    <property type="project" value="InterPro"/>
</dbReference>
<gene>
    <name evidence="5" type="ORF">LNAT_P0496</name>
</gene>